<evidence type="ECO:0000256" key="1">
    <source>
        <dbReference type="ARBA" id="ARBA00014901"/>
    </source>
</evidence>
<dbReference type="Pfam" id="PF13499">
    <property type="entry name" value="EF-hand_7"/>
    <property type="match status" value="1"/>
</dbReference>
<dbReference type="Proteomes" id="UP000440578">
    <property type="component" value="Unassembled WGS sequence"/>
</dbReference>
<feature type="domain" description="EF-hand" evidence="6">
    <location>
        <begin position="71"/>
        <end position="106"/>
    </location>
</feature>
<evidence type="ECO:0000256" key="3">
    <source>
        <dbReference type="ARBA" id="ARBA00022737"/>
    </source>
</evidence>
<feature type="compositionally biased region" description="Low complexity" evidence="5">
    <location>
        <begin position="1139"/>
        <end position="1151"/>
    </location>
</feature>
<dbReference type="InterPro" id="IPR001680">
    <property type="entry name" value="WD40_rpt"/>
</dbReference>
<dbReference type="InterPro" id="IPR051242">
    <property type="entry name" value="WD-EF-hand_domain"/>
</dbReference>
<evidence type="ECO:0000259" key="6">
    <source>
        <dbReference type="PROSITE" id="PS50222"/>
    </source>
</evidence>
<feature type="region of interest" description="Disordered" evidence="5">
    <location>
        <begin position="746"/>
        <end position="799"/>
    </location>
</feature>
<feature type="compositionally biased region" description="Low complexity" evidence="5">
    <location>
        <begin position="786"/>
        <end position="795"/>
    </location>
</feature>
<dbReference type="GO" id="GO:0005509">
    <property type="term" value="F:calcium ion binding"/>
    <property type="evidence" value="ECO:0007669"/>
    <property type="project" value="InterPro"/>
</dbReference>
<feature type="compositionally biased region" description="Acidic residues" evidence="5">
    <location>
        <begin position="47"/>
        <end position="59"/>
    </location>
</feature>
<feature type="repeat" description="WD" evidence="4">
    <location>
        <begin position="934"/>
        <end position="967"/>
    </location>
</feature>
<keyword evidence="3" id="KW-0677">Repeat</keyword>
<dbReference type="PRINTS" id="PR00320">
    <property type="entry name" value="GPROTEINBRPT"/>
</dbReference>
<feature type="repeat" description="WD" evidence="4">
    <location>
        <begin position="659"/>
        <end position="699"/>
    </location>
</feature>
<dbReference type="InterPro" id="IPR020472">
    <property type="entry name" value="WD40_PAC1"/>
</dbReference>
<dbReference type="PROSITE" id="PS00678">
    <property type="entry name" value="WD_REPEATS_1"/>
    <property type="match status" value="3"/>
</dbReference>
<dbReference type="Gene3D" id="1.10.238.10">
    <property type="entry name" value="EF-hand"/>
    <property type="match status" value="1"/>
</dbReference>
<dbReference type="SMART" id="SM00320">
    <property type="entry name" value="WD40"/>
    <property type="match status" value="9"/>
</dbReference>
<dbReference type="InterPro" id="IPR019775">
    <property type="entry name" value="WD40_repeat_CS"/>
</dbReference>
<protein>
    <recommendedName>
        <fullName evidence="1">WD repeat-containing protein on Y chromosome</fullName>
    </recommendedName>
</protein>
<feature type="region of interest" description="Disordered" evidence="5">
    <location>
        <begin position="24"/>
        <end position="65"/>
    </location>
</feature>
<dbReference type="SMART" id="SM00054">
    <property type="entry name" value="EFh"/>
    <property type="match status" value="2"/>
</dbReference>
<dbReference type="OrthoDB" id="691673at2759"/>
<evidence type="ECO:0000256" key="5">
    <source>
        <dbReference type="SAM" id="MobiDB-lite"/>
    </source>
</evidence>
<evidence type="ECO:0000256" key="2">
    <source>
        <dbReference type="ARBA" id="ARBA00022574"/>
    </source>
</evidence>
<dbReference type="InterPro" id="IPR036322">
    <property type="entry name" value="WD40_repeat_dom_sf"/>
</dbReference>
<dbReference type="InterPro" id="IPR011992">
    <property type="entry name" value="EF-hand-dom_pair"/>
</dbReference>
<evidence type="ECO:0000256" key="4">
    <source>
        <dbReference type="PROSITE-ProRule" id="PRU00221"/>
    </source>
</evidence>
<dbReference type="InterPro" id="IPR002048">
    <property type="entry name" value="EF_hand_dom"/>
</dbReference>
<feature type="domain" description="EF-hand" evidence="6">
    <location>
        <begin position="108"/>
        <end position="143"/>
    </location>
</feature>
<gene>
    <name evidence="7" type="primary">WDY_1</name>
    <name evidence="7" type="ORF">FJT64_012145</name>
</gene>
<dbReference type="AlphaFoldDB" id="A0A6A4VJU9"/>
<dbReference type="InterPro" id="IPR015943">
    <property type="entry name" value="WD40/YVTN_repeat-like_dom_sf"/>
</dbReference>
<reference evidence="7 8" key="1">
    <citation type="submission" date="2019-07" db="EMBL/GenBank/DDBJ databases">
        <title>Draft genome assembly of a fouling barnacle, Amphibalanus amphitrite (Darwin, 1854): The first reference genome for Thecostraca.</title>
        <authorList>
            <person name="Kim W."/>
        </authorList>
    </citation>
    <scope>NUCLEOTIDE SEQUENCE [LARGE SCALE GENOMIC DNA]</scope>
    <source>
        <strain evidence="7">SNU_AA5</strain>
        <tissue evidence="7">Soma without cirri and trophi</tissue>
    </source>
</reference>
<feature type="repeat" description="WD" evidence="4">
    <location>
        <begin position="581"/>
        <end position="615"/>
    </location>
</feature>
<keyword evidence="2 4" id="KW-0853">WD repeat</keyword>
<accession>A0A6A4VJU9</accession>
<dbReference type="EMBL" id="VIIS01002016">
    <property type="protein sequence ID" value="KAF0289661.1"/>
    <property type="molecule type" value="Genomic_DNA"/>
</dbReference>
<dbReference type="PROSITE" id="PS50082">
    <property type="entry name" value="WD_REPEATS_2"/>
    <property type="match status" value="6"/>
</dbReference>
<dbReference type="Pfam" id="PF00400">
    <property type="entry name" value="WD40"/>
    <property type="match status" value="4"/>
</dbReference>
<evidence type="ECO:0000313" key="8">
    <source>
        <dbReference type="Proteomes" id="UP000440578"/>
    </source>
</evidence>
<proteinExistence type="predicted"/>
<dbReference type="SUPFAM" id="SSF47473">
    <property type="entry name" value="EF-hand"/>
    <property type="match status" value="1"/>
</dbReference>
<name>A0A6A4VJU9_AMPAM</name>
<dbReference type="SUPFAM" id="SSF50978">
    <property type="entry name" value="WD40 repeat-like"/>
    <property type="match status" value="3"/>
</dbReference>
<keyword evidence="8" id="KW-1185">Reference proteome</keyword>
<dbReference type="PROSITE" id="PS50222">
    <property type="entry name" value="EF_HAND_2"/>
    <property type="match status" value="2"/>
</dbReference>
<sequence length="1166" mass="131041">MFFLGETISSNAVPRRGAVALTTTAHGSIVPVDEDKEEEGQKRPTVDNEDADDGGEDGQADNRLEDQMNNEHLKLLQNIFEEADEDSGGGLDMDEFRNAMRRTMGAGVPDHELDMLFMKVDTNCDGGVDWDEYLTYMLLEYQEREMMAQLLKERPLPSNVRKIETRHRDLLQKLCFLPSSRTSIDLAAGRYATMSKDGTVNFWTLELAHRGTSRLEPFDKERSQSLWITDMVCINNHNMLALSTTESDLYFVDIGAGKFDKVFMLVGLPQPLLCMDYWCDAANSDKAYLILGDAGGGVIALIFTDIPGAVGLFGIPSSKDGMVMKITIDDIFKKKLPSVEAKSYRPLHKEWVKQVKYVPELAGFISCALSNEVSMAIVETAGNKANYIFSTRRGITCFDYDNVQGVIVTGGMDCTVRVWNTYMTNRPSMLFIGHNAPISHILARPADEQIISLSKDKCVKVWDLREQVCVQTVSPQRLHVNVSLPFFTAMFYNPKIQQLVLASQIMVVLQKNMVVQAGEREIQSHERVVTAAIYNHLFNKVVSGCHGSVITVWELTTGQKVMQFRNAHTTRRNGQSVPVEITCMTFDPTLRRLITGGRDGRVKIWNFNNGACLRQMEAGGGREVTGVLVAKQRIVCCGWNRGITVFLDDREDTSVREWMKRHKEDILTVDFRSPSLVATGAYDGEIIVWNLETGHLYSRLSVDMVNAGRSMVPEVEDKQRLGAMTKYKEKQKNMVLNFTKRELMGTASKVEERSQTASQPVEGEDNEPTWLHESSSDEDNAKDTAESAASETAPESSDRSFERAIHKLLFLQSRISSASTATLLASCADGTVQAWSLHHEGGLLHKFRACNSVGDYCLTMVSDSRNRYLVTGDTAGYVRVWLIENYCTDHPEPVNWAFYKKKFPLLGKHLSMMRRMLKLDWLKASFRPHILNSFRAHVRTVMSVDFVEAHELLVTASADCSVRLWTLCGRFIGIFGQKKFWNLTLPLKLREIPIRIPRDVHRVASSTTLKVMHGGKHPKWHLVQMGILLAASELMRGQAELKERSRRMREARLRASQAMDGSTLNLDDKIGTRRPAPILGENYERKSRHKPIPTVPKPKIMRNQVMAFTLLPFVDVEDVPEPEPPAIVHELTSGKQESAQRSARSSARGRSAGSGGQRLSIAQPRS</sequence>
<dbReference type="PROSITE" id="PS50294">
    <property type="entry name" value="WD_REPEATS_REGION"/>
    <property type="match status" value="4"/>
</dbReference>
<comment type="caution">
    <text evidence="7">The sequence shown here is derived from an EMBL/GenBank/DDBJ whole genome shotgun (WGS) entry which is preliminary data.</text>
</comment>
<feature type="repeat" description="WD" evidence="4">
    <location>
        <begin position="388"/>
        <end position="420"/>
    </location>
</feature>
<dbReference type="PANTHER" id="PTHR44324">
    <property type="entry name" value="WD40 REPEAT DOMAIN 95"/>
    <property type="match status" value="1"/>
</dbReference>
<feature type="repeat" description="WD" evidence="4">
    <location>
        <begin position="522"/>
        <end position="563"/>
    </location>
</feature>
<dbReference type="PANTHER" id="PTHR44324:SF6">
    <property type="entry name" value="EF-HAND CALCIUM BINDING DOMAIN 8"/>
    <property type="match status" value="1"/>
</dbReference>
<dbReference type="CDD" id="cd00051">
    <property type="entry name" value="EFh"/>
    <property type="match status" value="1"/>
</dbReference>
<organism evidence="7 8">
    <name type="scientific">Amphibalanus amphitrite</name>
    <name type="common">Striped barnacle</name>
    <name type="synonym">Balanus amphitrite</name>
    <dbReference type="NCBI Taxonomy" id="1232801"/>
    <lineage>
        <taxon>Eukaryota</taxon>
        <taxon>Metazoa</taxon>
        <taxon>Ecdysozoa</taxon>
        <taxon>Arthropoda</taxon>
        <taxon>Crustacea</taxon>
        <taxon>Multicrustacea</taxon>
        <taxon>Cirripedia</taxon>
        <taxon>Thoracica</taxon>
        <taxon>Thoracicalcarea</taxon>
        <taxon>Balanomorpha</taxon>
        <taxon>Balanoidea</taxon>
        <taxon>Balanidae</taxon>
        <taxon>Amphibalaninae</taxon>
        <taxon>Amphibalanus</taxon>
    </lineage>
</organism>
<dbReference type="Gene3D" id="2.130.10.10">
    <property type="entry name" value="YVTN repeat-like/Quinoprotein amine dehydrogenase"/>
    <property type="match status" value="3"/>
</dbReference>
<feature type="region of interest" description="Disordered" evidence="5">
    <location>
        <begin position="1123"/>
        <end position="1166"/>
    </location>
</feature>
<feature type="repeat" description="WD" evidence="4">
    <location>
        <begin position="431"/>
        <end position="472"/>
    </location>
</feature>
<evidence type="ECO:0000313" key="7">
    <source>
        <dbReference type="EMBL" id="KAF0289661.1"/>
    </source>
</evidence>